<evidence type="ECO:0000313" key="1">
    <source>
        <dbReference type="EMBL" id="MCW6506902.1"/>
    </source>
</evidence>
<dbReference type="AlphaFoldDB" id="A0AA42CL09"/>
<keyword evidence="1" id="KW-0067">ATP-binding</keyword>
<protein>
    <submittedName>
        <fullName evidence="1">Helicase RepA family protein</fullName>
    </submittedName>
</protein>
<proteinExistence type="predicted"/>
<dbReference type="GO" id="GO:0004386">
    <property type="term" value="F:helicase activity"/>
    <property type="evidence" value="ECO:0007669"/>
    <property type="project" value="UniProtKB-KW"/>
</dbReference>
<dbReference type="CDD" id="cd01125">
    <property type="entry name" value="RepA_RSF1010_like"/>
    <property type="match status" value="1"/>
</dbReference>
<accession>A0AA42CL09</accession>
<dbReference type="Pfam" id="PF13481">
    <property type="entry name" value="AAA_25"/>
    <property type="match status" value="1"/>
</dbReference>
<name>A0AA42CL09_9HYPH</name>
<keyword evidence="1" id="KW-0547">Nucleotide-binding</keyword>
<organism evidence="1 2">
    <name type="scientific">Lichenifustis flavocetrariae</name>
    <dbReference type="NCBI Taxonomy" id="2949735"/>
    <lineage>
        <taxon>Bacteria</taxon>
        <taxon>Pseudomonadati</taxon>
        <taxon>Pseudomonadota</taxon>
        <taxon>Alphaproteobacteria</taxon>
        <taxon>Hyphomicrobiales</taxon>
        <taxon>Lichenihabitantaceae</taxon>
        <taxon>Lichenifustis</taxon>
    </lineage>
</organism>
<dbReference type="InterPro" id="IPR027417">
    <property type="entry name" value="P-loop_NTPase"/>
</dbReference>
<dbReference type="RefSeq" id="WP_282583241.1">
    <property type="nucleotide sequence ID" value="NZ_JAMOIM010000001.1"/>
</dbReference>
<gene>
    <name evidence="1" type="ORF">M8523_02560</name>
</gene>
<dbReference type="Proteomes" id="UP001165667">
    <property type="component" value="Unassembled WGS sequence"/>
</dbReference>
<keyword evidence="1" id="KW-0347">Helicase</keyword>
<comment type="caution">
    <text evidence="1">The sequence shown here is derived from an EMBL/GenBank/DDBJ whole genome shotgun (WGS) entry which is preliminary data.</text>
</comment>
<dbReference type="InterPro" id="IPR038724">
    <property type="entry name" value="RepA"/>
</dbReference>
<keyword evidence="2" id="KW-1185">Reference proteome</keyword>
<sequence length="383" mass="41139">MTEGLDPAAYVTTRRYEPEDASRPAKPPRFLIEPLSAIRPVLTGSWLIKGLLPSHGLAVLYGAPGCGKSFVALDMSLHVAAGKDWAGRRVRQAGVIYVAAEGGTGFRKRVAAAREAHDIPISAPFGLITVAPNLGVEKGDAETLIREVREQCAVLKFQPGLVLLDTLARSIVGADESSSKDMGLFVSNAEAIGADLDALVVPIHHTGKSGTDRGMRGSSALHGATNAEWEILSGEGGKTIRVGKQKDGEDDVSWPFRLRTVEVGQDEDNDPVTTCVVDLLETPRHVSSAVKSKRKKLTGQASEFVKAASMAIDEAGEAVPHSQYVPFNTKGVKRQTLARYADQLGFLEGMAPKVRNSTLNRHIRTLAGDGYLGQWGNWIWLVS</sequence>
<keyword evidence="1" id="KW-0378">Hydrolase</keyword>
<dbReference type="Gene3D" id="3.40.50.300">
    <property type="entry name" value="P-loop containing nucleotide triphosphate hydrolases"/>
    <property type="match status" value="1"/>
</dbReference>
<dbReference type="EMBL" id="JAMOIM010000001">
    <property type="protein sequence ID" value="MCW6506902.1"/>
    <property type="molecule type" value="Genomic_DNA"/>
</dbReference>
<evidence type="ECO:0000313" key="2">
    <source>
        <dbReference type="Proteomes" id="UP001165667"/>
    </source>
</evidence>
<dbReference type="SUPFAM" id="SSF52540">
    <property type="entry name" value="P-loop containing nucleoside triphosphate hydrolases"/>
    <property type="match status" value="1"/>
</dbReference>
<reference evidence="1" key="1">
    <citation type="submission" date="2022-05" db="EMBL/GenBank/DDBJ databases">
        <authorList>
            <person name="Pankratov T."/>
        </authorList>
    </citation>
    <scope>NUCLEOTIDE SEQUENCE</scope>
    <source>
        <strain evidence="1">BP6-180914</strain>
    </source>
</reference>